<keyword evidence="3" id="KW-1185">Reference proteome</keyword>
<organism evidence="2 3">
    <name type="scientific">Cryptococcus tetragattii IND107</name>
    <dbReference type="NCBI Taxonomy" id="1296105"/>
    <lineage>
        <taxon>Eukaryota</taxon>
        <taxon>Fungi</taxon>
        <taxon>Dikarya</taxon>
        <taxon>Basidiomycota</taxon>
        <taxon>Agaricomycotina</taxon>
        <taxon>Tremellomycetes</taxon>
        <taxon>Tremellales</taxon>
        <taxon>Cryptococcaceae</taxon>
        <taxon>Cryptococcus</taxon>
        <taxon>Cryptococcus gattii species complex</taxon>
    </lineage>
</organism>
<dbReference type="SUPFAM" id="SSF57701">
    <property type="entry name" value="Zn2/Cys6 DNA-binding domain"/>
    <property type="match status" value="1"/>
</dbReference>
<evidence type="ECO:0000313" key="2">
    <source>
        <dbReference type="EMBL" id="KAL0253499.1"/>
    </source>
</evidence>
<dbReference type="RefSeq" id="XP_066615720.1">
    <property type="nucleotide sequence ID" value="XM_066755434.1"/>
</dbReference>
<dbReference type="Gene3D" id="4.10.240.10">
    <property type="entry name" value="Zn(2)-C6 fungal-type DNA-binding domain"/>
    <property type="match status" value="1"/>
</dbReference>
<dbReference type="Proteomes" id="UP000054399">
    <property type="component" value="Unassembled WGS sequence"/>
</dbReference>
<reference evidence="2" key="1">
    <citation type="submission" date="2015-01" db="EMBL/GenBank/DDBJ databases">
        <authorList>
            <consortium name="The Broad Institute Genomics Platform"/>
            <person name="Cuomo C."/>
            <person name="Litvintseva A."/>
            <person name="Chen Y."/>
            <person name="Heitman J."/>
            <person name="Sun S."/>
            <person name="Springer D."/>
            <person name="Dromer F."/>
            <person name="Young S."/>
            <person name="Zeng Q."/>
            <person name="Gargeya S."/>
            <person name="Abouelleil A."/>
            <person name="Alvarado L."/>
            <person name="Chapman S.B."/>
            <person name="Gainer-Dewar J."/>
            <person name="Goldberg J."/>
            <person name="Griggs A."/>
            <person name="Gujja S."/>
            <person name="Hansen M."/>
            <person name="Howarth C."/>
            <person name="Imamovic A."/>
            <person name="Larimer J."/>
            <person name="Murphy C."/>
            <person name="Naylor J."/>
            <person name="Pearson M."/>
            <person name="Priest M."/>
            <person name="Roberts A."/>
            <person name="Saif S."/>
            <person name="Shea T."/>
            <person name="Sykes S."/>
            <person name="Wortman J."/>
            <person name="Nusbaum C."/>
            <person name="Birren B."/>
        </authorList>
    </citation>
    <scope>NUCLEOTIDE SEQUENCE</scope>
    <source>
        <strain evidence="2">IND107</strain>
    </source>
</reference>
<name>A0ABR3BYM0_9TREE</name>
<evidence type="ECO:0000313" key="3">
    <source>
        <dbReference type="Proteomes" id="UP000054399"/>
    </source>
</evidence>
<sequence length="624" mass="69551">MAPSRSPSPRPRKRTKPSTACVACQHRKSRCEMLTPEGCHRCRTLQTHCSFTLPTASISAPEGCTSRGQSAISVSFERDQGQCQGTGLEENGILRQLDERTKRIEGLLRRETGARQPPVIRKDEGLRVERLQPVAGSVGAAVHLASALCVRSGWTWIDPVESGVLSGDAFEKAHARFLSTFYRILPLPHIIDVPTHAFVRLALVTYLNPGVQSISSLLSSALTSLHMFEPSEDIVLALLIISHLPVSQYWTVIDPYGAGVRAHQMATALGLPDSARWLKLLGHEIDEEWNKSLLNRAILWYAVQHRVSWIQIFTSPSMSWYPSSPPIHETVPFHFAQHLNSPALSHIILDSLLMESLWPVIEALQAVRLSRQYEEQRAVALKDAWTVFEERATAWSTEVENAHLASTSYQLLNCNTLIVNMCLRLSTESATLCPTPIAPSAERLGTLLFFGSRQFRHSLKSIQSTLSHFTPPSNPIPTALLSSQSSNVTTVHPSRPPISHLPVFHLLACFLPLGVLLQSSKLYDELPSDHPVLVEAESLQKYKDLLASSHPAAPELIRRMENHSPSTHWRGAFDDILLEKEDRVDWGLENPYGMFMWDGMLDLSDWAEGIDLTADWQFDPLGGI</sequence>
<dbReference type="GeneID" id="91987729"/>
<dbReference type="Pfam" id="PF00172">
    <property type="entry name" value="Zn_clus"/>
    <property type="match status" value="1"/>
</dbReference>
<comment type="caution">
    <text evidence="2">The sequence shown here is derived from an EMBL/GenBank/DDBJ whole genome shotgun (WGS) entry which is preliminary data.</text>
</comment>
<feature type="domain" description="Zn(2)-C6 fungal-type" evidence="1">
    <location>
        <begin position="20"/>
        <end position="51"/>
    </location>
</feature>
<dbReference type="SMART" id="SM00066">
    <property type="entry name" value="GAL4"/>
    <property type="match status" value="1"/>
</dbReference>
<proteinExistence type="predicted"/>
<protein>
    <recommendedName>
        <fullName evidence="1">Zn(2)-C6 fungal-type domain-containing protein</fullName>
    </recommendedName>
</protein>
<dbReference type="CDD" id="cd00067">
    <property type="entry name" value="GAL4"/>
    <property type="match status" value="1"/>
</dbReference>
<dbReference type="PROSITE" id="PS50048">
    <property type="entry name" value="ZN2_CY6_FUNGAL_2"/>
    <property type="match status" value="1"/>
</dbReference>
<dbReference type="EMBL" id="ATAM02000002">
    <property type="protein sequence ID" value="KAL0253499.1"/>
    <property type="molecule type" value="Genomic_DNA"/>
</dbReference>
<dbReference type="InterPro" id="IPR036864">
    <property type="entry name" value="Zn2-C6_fun-type_DNA-bd_sf"/>
</dbReference>
<evidence type="ECO:0000259" key="1">
    <source>
        <dbReference type="PROSITE" id="PS50048"/>
    </source>
</evidence>
<accession>A0ABR3BYM0</accession>
<reference evidence="2" key="2">
    <citation type="submission" date="2024-01" db="EMBL/GenBank/DDBJ databases">
        <title>Comparative genomics of Cryptococcus and Kwoniella reveals pathogenesis evolution and contrasting modes of karyotype evolution via chromosome fusion or intercentromeric recombination.</title>
        <authorList>
            <person name="Coelho M.A."/>
            <person name="David-Palma M."/>
            <person name="Shea T."/>
            <person name="Bowers K."/>
            <person name="Mcginley-Smith S."/>
            <person name="Mohammad A.W."/>
            <person name="Gnirke A."/>
            <person name="Yurkov A.M."/>
            <person name="Nowrousian M."/>
            <person name="Sun S."/>
            <person name="Cuomo C.A."/>
            <person name="Heitman J."/>
        </authorList>
    </citation>
    <scope>NUCLEOTIDE SEQUENCE</scope>
    <source>
        <strain evidence="2">IND107</strain>
    </source>
</reference>
<gene>
    <name evidence="2" type="ORF">I308_100871</name>
</gene>
<dbReference type="InterPro" id="IPR001138">
    <property type="entry name" value="Zn2Cys6_DnaBD"/>
</dbReference>